<dbReference type="InterPro" id="IPR050500">
    <property type="entry name" value="Phos_Acetyltrans/Butyryltrans"/>
</dbReference>
<sequence length="298" mass="31591">MATGKIPFINFGGERMITVAIPMGSQPDILTLVTRARSELASTLADKLQFVVFDSGSNVDQADTWTFHQARDEADAVTQAVGLVAQGKADILLKGIVQTHTLLKELLRPDYQLRLQKVLSHVAIIHLPQLNRPLLLSDAGMNIDPDEDRLAAIVENAVGVAHQIGLPKPKVALLSAAENFNPKMPSSVLAQAVAKQFETRSDAVIAGPISLDLALSPASVAHKHYEGVIQGDADVLIVPTIDVGNVLYKALMLFTDARSGGTIVGAKVPIVLTSRSDSVDSKLTALAFAIAQLKGGAS</sequence>
<evidence type="ECO:0000256" key="2">
    <source>
        <dbReference type="ARBA" id="ARBA00022679"/>
    </source>
</evidence>
<dbReference type="Proteomes" id="UP000015927">
    <property type="component" value="Chromosome"/>
</dbReference>
<evidence type="ECO:0000256" key="3">
    <source>
        <dbReference type="ARBA" id="ARBA00023315"/>
    </source>
</evidence>
<organism evidence="5 6">
    <name type="scientific">Lacticaseibacillus paracasei subsp. paracasei 8700:2</name>
    <dbReference type="NCBI Taxonomy" id="537973"/>
    <lineage>
        <taxon>Bacteria</taxon>
        <taxon>Bacillati</taxon>
        <taxon>Bacillota</taxon>
        <taxon>Bacilli</taxon>
        <taxon>Lactobacillales</taxon>
        <taxon>Lactobacillaceae</taxon>
        <taxon>Lacticaseibacillus</taxon>
    </lineage>
</organism>
<dbReference type="KEGG" id="lpi:LBPG_00381"/>
<dbReference type="GO" id="GO:0016746">
    <property type="term" value="F:acyltransferase activity"/>
    <property type="evidence" value="ECO:0007669"/>
    <property type="project" value="UniProtKB-KW"/>
</dbReference>
<dbReference type="Pfam" id="PF01515">
    <property type="entry name" value="PTA_PTB"/>
    <property type="match status" value="1"/>
</dbReference>
<accession>A0A826HSX0</accession>
<dbReference type="PIRSF" id="PIRSF000428">
    <property type="entry name" value="P_Ac_trans"/>
    <property type="match status" value="1"/>
</dbReference>
<comment type="similarity">
    <text evidence="1">Belongs to the phosphate acetyltransferase and butyryltransferase family.</text>
</comment>
<dbReference type="SUPFAM" id="SSF53659">
    <property type="entry name" value="Isocitrate/Isopropylmalate dehydrogenase-like"/>
    <property type="match status" value="1"/>
</dbReference>
<gene>
    <name evidence="5" type="ORF">LBPG_00381</name>
</gene>
<name>A0A826HSX0_LACPA</name>
<keyword evidence="2 5" id="KW-0808">Transferase</keyword>
<feature type="domain" description="Phosphate acetyl/butaryl transferase" evidence="4">
    <location>
        <begin position="62"/>
        <end position="289"/>
    </location>
</feature>
<evidence type="ECO:0000313" key="6">
    <source>
        <dbReference type="Proteomes" id="UP000015927"/>
    </source>
</evidence>
<evidence type="ECO:0000256" key="1">
    <source>
        <dbReference type="ARBA" id="ARBA00005656"/>
    </source>
</evidence>
<keyword evidence="3" id="KW-0012">Acyltransferase</keyword>
<evidence type="ECO:0000259" key="4">
    <source>
        <dbReference type="Pfam" id="PF01515"/>
    </source>
</evidence>
<dbReference type="PANTHER" id="PTHR43356:SF2">
    <property type="entry name" value="PHOSPHATE ACETYLTRANSFERASE"/>
    <property type="match status" value="1"/>
</dbReference>
<dbReference type="PANTHER" id="PTHR43356">
    <property type="entry name" value="PHOSPHATE ACETYLTRANSFERASE"/>
    <property type="match status" value="1"/>
</dbReference>
<protein>
    <submittedName>
        <fullName evidence="5">Phosphate butyryltransferase</fullName>
    </submittedName>
</protein>
<dbReference type="InterPro" id="IPR002505">
    <property type="entry name" value="PTA_PTB"/>
</dbReference>
<dbReference type="EMBL" id="CP002391">
    <property type="protein sequence ID" value="EEQ64932.2"/>
    <property type="molecule type" value="Genomic_DNA"/>
</dbReference>
<dbReference type="AlphaFoldDB" id="A0A826HSX0"/>
<dbReference type="InterPro" id="IPR012147">
    <property type="entry name" value="P_Ac_Bu_trans"/>
</dbReference>
<reference evidence="5 6" key="1">
    <citation type="submission" date="2010-12" db="EMBL/GenBank/DDBJ databases">
        <title>The Genome Sequence of Lactobacillus paracasei subsp. paracasei strain 8700:2.</title>
        <authorList>
            <consortium name="The Broad Institute Genome Sequencing Platform"/>
            <person name="Ward D."/>
            <person name="Earl A."/>
            <person name="Feldgarden M."/>
            <person name="Young S.K."/>
            <person name="Gargeya S."/>
            <person name="Zeng Q."/>
            <person name="Alvarado L."/>
            <person name="Berlin A."/>
            <person name="Bochicchio J."/>
            <person name="Chapman S.B."/>
            <person name="Chen Z."/>
            <person name="Freedman E."/>
            <person name="Gellesch M."/>
            <person name="Goldberg J."/>
            <person name="Griggs A."/>
            <person name="Gujja S."/>
            <person name="Heilman E."/>
            <person name="Heiman D."/>
            <person name="Howarth C."/>
            <person name="Mehta T."/>
            <person name="Neiman D."/>
            <person name="Pearson M."/>
            <person name="Roberts A."/>
            <person name="Saif S."/>
            <person name="Shea T."/>
            <person name="Shenoy N."/>
            <person name="Sisk P."/>
            <person name="Stolte C."/>
            <person name="Sykes S."/>
            <person name="White J."/>
            <person name="Yandava C."/>
            <person name="Saulnier D."/>
            <person name="Haas B."/>
            <person name="Nusbaum C."/>
            <person name="Birren B."/>
        </authorList>
    </citation>
    <scope>NUCLEOTIDE SEQUENCE [LARGE SCALE GENOMIC DNA]</scope>
    <source>
        <strain evidence="5 6">8700:2</strain>
    </source>
</reference>
<dbReference type="Gene3D" id="3.40.718.10">
    <property type="entry name" value="Isopropylmalate Dehydrogenase"/>
    <property type="match status" value="1"/>
</dbReference>
<proteinExistence type="inferred from homology"/>
<evidence type="ECO:0000313" key="5">
    <source>
        <dbReference type="EMBL" id="EEQ64932.2"/>
    </source>
</evidence>